<proteinExistence type="inferred from homology"/>
<dbReference type="PANTHER" id="PTHR33991:SF1">
    <property type="entry name" value="DNA REPAIR PROTEIN RECO"/>
    <property type="match status" value="1"/>
</dbReference>
<comment type="function">
    <text evidence="7">Involved in DNA repair and RecF pathway recombination.</text>
</comment>
<dbReference type="Pfam" id="PF02565">
    <property type="entry name" value="RecO_C"/>
    <property type="match status" value="1"/>
</dbReference>
<evidence type="ECO:0000256" key="7">
    <source>
        <dbReference type="HAMAP-Rule" id="MF_00201"/>
    </source>
</evidence>
<dbReference type="GO" id="GO:0006302">
    <property type="term" value="P:double-strand break repair"/>
    <property type="evidence" value="ECO:0007669"/>
    <property type="project" value="TreeGrafter"/>
</dbReference>
<gene>
    <name evidence="7" type="primary">recO</name>
    <name evidence="9" type="ORF">MPPM_1103</name>
</gene>
<evidence type="ECO:0000256" key="3">
    <source>
        <dbReference type="ARBA" id="ARBA00022763"/>
    </source>
</evidence>
<evidence type="ECO:0000256" key="1">
    <source>
        <dbReference type="ARBA" id="ARBA00007452"/>
    </source>
</evidence>
<dbReference type="SUPFAM" id="SSF57863">
    <property type="entry name" value="ArfGap/RecO-like zinc finger"/>
    <property type="match status" value="1"/>
</dbReference>
<dbReference type="InterPro" id="IPR022572">
    <property type="entry name" value="DNA_rep/recomb_RecO_N"/>
</dbReference>
<keyword evidence="4 7" id="KW-0233">DNA recombination</keyword>
<evidence type="ECO:0000256" key="4">
    <source>
        <dbReference type="ARBA" id="ARBA00023172"/>
    </source>
</evidence>
<name>A0A169QRL7_9HYPH</name>
<dbReference type="InterPro" id="IPR042242">
    <property type="entry name" value="RecO_C"/>
</dbReference>
<reference evidence="9 10" key="1">
    <citation type="journal article" date="2016" name="Genome Announc.">
        <title>Complete Genome Sequence of Methylobacterium populi P-1M, Isolated from Pink-Pigmented Household Biofilm.</title>
        <authorList>
            <person name="Morohoshi T."/>
            <person name="Ikeda T."/>
        </authorList>
    </citation>
    <scope>NUCLEOTIDE SEQUENCE [LARGE SCALE GENOMIC DNA]</scope>
    <source>
        <strain evidence="9 10">P-1M</strain>
    </source>
</reference>
<evidence type="ECO:0000256" key="5">
    <source>
        <dbReference type="ARBA" id="ARBA00023204"/>
    </source>
</evidence>
<keyword evidence="3 7" id="KW-0227">DNA damage</keyword>
<accession>A0A169QRL7</accession>
<dbReference type="EMBL" id="AP014809">
    <property type="protein sequence ID" value="BAU89708.1"/>
    <property type="molecule type" value="Genomic_DNA"/>
</dbReference>
<dbReference type="InterPro" id="IPR012340">
    <property type="entry name" value="NA-bd_OB-fold"/>
</dbReference>
<dbReference type="Gene3D" id="2.40.50.140">
    <property type="entry name" value="Nucleic acid-binding proteins"/>
    <property type="match status" value="1"/>
</dbReference>
<protein>
    <recommendedName>
        <fullName evidence="2 7">DNA repair protein RecO</fullName>
    </recommendedName>
    <alternativeName>
        <fullName evidence="6 7">Recombination protein O</fullName>
    </alternativeName>
</protein>
<dbReference type="GO" id="GO:0043590">
    <property type="term" value="C:bacterial nucleoid"/>
    <property type="evidence" value="ECO:0007669"/>
    <property type="project" value="TreeGrafter"/>
</dbReference>
<evidence type="ECO:0000256" key="2">
    <source>
        <dbReference type="ARBA" id="ARBA00021310"/>
    </source>
</evidence>
<evidence type="ECO:0000256" key="6">
    <source>
        <dbReference type="ARBA" id="ARBA00033409"/>
    </source>
</evidence>
<dbReference type="InterPro" id="IPR037278">
    <property type="entry name" value="ARFGAP/RecO"/>
</dbReference>
<keyword evidence="5 7" id="KW-0234">DNA repair</keyword>
<sequence>MQWTDEGLVIGLRKHGETGVVLELMTPEHGRHLGLVHGGRSRRMQPMLQPGNTLRATWRARLDGALGAYAVEPLTMNASRLMDSGLALYGIGHLSTLLRLLPERDPHPALYEAAQVLIAHLDDPEIAPALMVRFELALLASLGFGLDLSHCAATGANDALVYVSPKSGRAVSASAGEPYRDRLLALPPFLRDRDQPGSGWRTPDAHDVREGFTLTGYFLDQHVWRPRAQGTPEERARFVALGTGQSG</sequence>
<dbReference type="PANTHER" id="PTHR33991">
    <property type="entry name" value="DNA REPAIR PROTEIN RECO"/>
    <property type="match status" value="1"/>
</dbReference>
<dbReference type="InterPro" id="IPR003717">
    <property type="entry name" value="RecO"/>
</dbReference>
<feature type="domain" description="DNA replication/recombination mediator RecO N-terminal" evidence="8">
    <location>
        <begin position="1"/>
        <end position="69"/>
    </location>
</feature>
<evidence type="ECO:0000313" key="9">
    <source>
        <dbReference type="EMBL" id="BAU89708.1"/>
    </source>
</evidence>
<evidence type="ECO:0000313" key="10">
    <source>
        <dbReference type="Proteomes" id="UP000218288"/>
    </source>
</evidence>
<dbReference type="HAMAP" id="MF_00201">
    <property type="entry name" value="RecO"/>
    <property type="match status" value="1"/>
</dbReference>
<dbReference type="Pfam" id="PF11967">
    <property type="entry name" value="RecO_N"/>
    <property type="match status" value="1"/>
</dbReference>
<evidence type="ECO:0000259" key="8">
    <source>
        <dbReference type="Pfam" id="PF11967"/>
    </source>
</evidence>
<dbReference type="GO" id="GO:0006310">
    <property type="term" value="P:DNA recombination"/>
    <property type="evidence" value="ECO:0007669"/>
    <property type="project" value="UniProtKB-UniRule"/>
</dbReference>
<dbReference type="RefSeq" id="WP_096484168.1">
    <property type="nucleotide sequence ID" value="NZ_AP014809.1"/>
</dbReference>
<dbReference type="SUPFAM" id="SSF50249">
    <property type="entry name" value="Nucleic acid-binding proteins"/>
    <property type="match status" value="1"/>
</dbReference>
<organism evidence="9 10">
    <name type="scientific">Methylorubrum populi</name>
    <dbReference type="NCBI Taxonomy" id="223967"/>
    <lineage>
        <taxon>Bacteria</taxon>
        <taxon>Pseudomonadati</taxon>
        <taxon>Pseudomonadota</taxon>
        <taxon>Alphaproteobacteria</taxon>
        <taxon>Hyphomicrobiales</taxon>
        <taxon>Methylobacteriaceae</taxon>
        <taxon>Methylorubrum</taxon>
    </lineage>
</organism>
<dbReference type="OrthoDB" id="9804792at2"/>
<dbReference type="NCBIfam" id="TIGR00613">
    <property type="entry name" value="reco"/>
    <property type="match status" value="1"/>
</dbReference>
<dbReference type="AlphaFoldDB" id="A0A169QRL7"/>
<comment type="similarity">
    <text evidence="1 7">Belongs to the RecO family.</text>
</comment>
<dbReference type="Proteomes" id="UP000218288">
    <property type="component" value="Chromosome"/>
</dbReference>
<dbReference type="Gene3D" id="1.20.1440.120">
    <property type="entry name" value="Recombination protein O, C-terminal domain"/>
    <property type="match status" value="1"/>
</dbReference>